<dbReference type="EMBL" id="CABIJS010000094">
    <property type="protein sequence ID" value="VUZ42714.1"/>
    <property type="molecule type" value="Genomic_DNA"/>
</dbReference>
<dbReference type="AlphaFoldDB" id="A0A564Y862"/>
<dbReference type="Proteomes" id="UP000321570">
    <property type="component" value="Unassembled WGS sequence"/>
</dbReference>
<dbReference type="EMBL" id="CABIJS010000054">
    <property type="protein sequence ID" value="VUZ41174.1"/>
    <property type="molecule type" value="Genomic_DNA"/>
</dbReference>
<evidence type="ECO:0000313" key="4">
    <source>
        <dbReference type="Proteomes" id="UP000321570"/>
    </source>
</evidence>
<evidence type="ECO:0000313" key="1">
    <source>
        <dbReference type="EMBL" id="VUZ41174.1"/>
    </source>
</evidence>
<protein>
    <submittedName>
        <fullName evidence="2">Uncharacterized protein</fullName>
    </submittedName>
</protein>
<sequence>MSRCRSLGVMIDTRLGIYVQTHKHTAGPPLDTVVKILSPVSHFQSSGVDKHPLAMATSLHDNQHVCVYLSGHIDPSIRYSFRRSRQPLFMATLDIYLRPQKNHAIKSEENHNNVKIQGKGDYNQYRKTEVRNHCELTSTLSILSAI</sequence>
<evidence type="ECO:0000313" key="3">
    <source>
        <dbReference type="EMBL" id="VUZ42720.1"/>
    </source>
</evidence>
<reference evidence="2 4" key="1">
    <citation type="submission" date="2019-07" db="EMBL/GenBank/DDBJ databases">
        <authorList>
            <person name="Jastrzebski P J."/>
            <person name="Paukszto L."/>
            <person name="Jastrzebski P J."/>
        </authorList>
    </citation>
    <scope>NUCLEOTIDE SEQUENCE [LARGE SCALE GENOMIC DNA]</scope>
    <source>
        <strain evidence="2 4">WMS-il1</strain>
    </source>
</reference>
<keyword evidence="4" id="KW-1185">Reference proteome</keyword>
<proteinExistence type="predicted"/>
<dbReference type="EMBL" id="CABIJS010000095">
    <property type="protein sequence ID" value="VUZ42720.1"/>
    <property type="molecule type" value="Genomic_DNA"/>
</dbReference>
<name>A0A564Y862_HYMDI</name>
<gene>
    <name evidence="1" type="ORF">WMSIL1_LOCUS2068</name>
    <name evidence="2" type="ORF">WMSIL1_LOCUS3282</name>
    <name evidence="3" type="ORF">WMSIL1_LOCUS3284</name>
</gene>
<organism evidence="2 4">
    <name type="scientific">Hymenolepis diminuta</name>
    <name type="common">Rat tapeworm</name>
    <dbReference type="NCBI Taxonomy" id="6216"/>
    <lineage>
        <taxon>Eukaryota</taxon>
        <taxon>Metazoa</taxon>
        <taxon>Spiralia</taxon>
        <taxon>Lophotrochozoa</taxon>
        <taxon>Platyhelminthes</taxon>
        <taxon>Cestoda</taxon>
        <taxon>Eucestoda</taxon>
        <taxon>Cyclophyllidea</taxon>
        <taxon>Hymenolepididae</taxon>
        <taxon>Hymenolepis</taxon>
    </lineage>
</organism>
<evidence type="ECO:0000313" key="2">
    <source>
        <dbReference type="EMBL" id="VUZ42714.1"/>
    </source>
</evidence>
<accession>A0A564Y862</accession>